<organism evidence="1 2">
    <name type="scientific">Acetobacter vaccinii</name>
    <dbReference type="NCBI Taxonomy" id="2592655"/>
    <lineage>
        <taxon>Bacteria</taxon>
        <taxon>Pseudomonadati</taxon>
        <taxon>Pseudomonadota</taxon>
        <taxon>Alphaproteobacteria</taxon>
        <taxon>Acetobacterales</taxon>
        <taxon>Acetobacteraceae</taxon>
        <taxon>Acetobacter</taxon>
    </lineage>
</organism>
<protein>
    <submittedName>
        <fullName evidence="1">Uncharacterized protein</fullName>
    </submittedName>
</protein>
<sequence>MEKRPFLPLPGIPRHFVLVPDMAGGLRGLEVARAMGLLGGESATGLAPPGLLSAVGAGRFMGVPWWQALVRELEQAAGQPLVHVLDCGASAPHAAMALAQGQRMAVLAGAGRQHDAVRALYRQEGGLLLACRPPTIGL</sequence>
<proteinExistence type="predicted"/>
<dbReference type="EMBL" id="CP043506">
    <property type="protein sequence ID" value="QEO16775.1"/>
    <property type="molecule type" value="Genomic_DNA"/>
</dbReference>
<dbReference type="OrthoDB" id="7218549at2"/>
<evidence type="ECO:0000313" key="1">
    <source>
        <dbReference type="EMBL" id="QEO16775.1"/>
    </source>
</evidence>
<dbReference type="RefSeq" id="WP_149278432.1">
    <property type="nucleotide sequence ID" value="NZ_CP043506.1"/>
</dbReference>
<keyword evidence="2" id="KW-1185">Reference proteome</keyword>
<dbReference type="AlphaFoldDB" id="A0A5C1YMS8"/>
<accession>A0A5C1YMS8</accession>
<dbReference type="KEGG" id="acek:FLP30_02550"/>
<dbReference type="Proteomes" id="UP000324536">
    <property type="component" value="Chromosome"/>
</dbReference>
<name>A0A5C1YMS8_9PROT</name>
<evidence type="ECO:0000313" key="2">
    <source>
        <dbReference type="Proteomes" id="UP000324536"/>
    </source>
</evidence>
<reference evidence="1 2" key="1">
    <citation type="submission" date="2019-09" db="EMBL/GenBank/DDBJ databases">
        <title>Genome sequencing of strain KACC 21233.</title>
        <authorList>
            <person name="Heo J."/>
            <person name="Kim S.-J."/>
            <person name="Kim J.-S."/>
            <person name="Hong S.-B."/>
            <person name="Kwon S.-W."/>
        </authorList>
    </citation>
    <scope>NUCLEOTIDE SEQUENCE [LARGE SCALE GENOMIC DNA]</scope>
    <source>
        <strain evidence="1 2">KACC 21233</strain>
    </source>
</reference>
<gene>
    <name evidence="1" type="ORF">FLP30_02550</name>
</gene>